<name>A0A9W7TF63_TRIRA</name>
<comment type="subcellular location">
    <subcellularLocation>
        <location evidence="1">Secreted</location>
    </subcellularLocation>
</comment>
<comment type="similarity">
    <text evidence="2">Belongs to the beta-microseminoprotein family.</text>
</comment>
<dbReference type="AlphaFoldDB" id="A0A9W7TF63"/>
<gene>
    <name evidence="6" type="ORF">IRJ41_016624</name>
</gene>
<evidence type="ECO:0000256" key="4">
    <source>
        <dbReference type="ARBA" id="ARBA00023157"/>
    </source>
</evidence>
<dbReference type="Gene3D" id="2.60.40.1900">
    <property type="entry name" value="Beta-microseminoprotein (PSP94) domain"/>
    <property type="match status" value="1"/>
</dbReference>
<feature type="non-terminal residue" evidence="6">
    <location>
        <position position="1"/>
    </location>
</feature>
<feature type="signal peptide" evidence="5">
    <location>
        <begin position="1"/>
        <end position="19"/>
    </location>
</feature>
<proteinExistence type="inferred from homology"/>
<dbReference type="InterPro" id="IPR008735">
    <property type="entry name" value="PSP94"/>
</dbReference>
<dbReference type="PANTHER" id="PTHR10500:SF7">
    <property type="entry name" value="BETA-MICROSEMINOPROTEIN"/>
    <property type="match status" value="1"/>
</dbReference>
<evidence type="ECO:0000256" key="5">
    <source>
        <dbReference type="SAM" id="SignalP"/>
    </source>
</evidence>
<evidence type="ECO:0000256" key="3">
    <source>
        <dbReference type="ARBA" id="ARBA00022525"/>
    </source>
</evidence>
<keyword evidence="7" id="KW-1185">Reference proteome</keyword>
<accession>A0A9W7TF63</accession>
<evidence type="ECO:0000256" key="1">
    <source>
        <dbReference type="ARBA" id="ARBA00004613"/>
    </source>
</evidence>
<keyword evidence="5" id="KW-0732">Signal</keyword>
<dbReference type="EMBL" id="JAFHDT010000017">
    <property type="protein sequence ID" value="KAI7797533.1"/>
    <property type="molecule type" value="Genomic_DNA"/>
</dbReference>
<evidence type="ECO:0000313" key="6">
    <source>
        <dbReference type="EMBL" id="KAI7797533.1"/>
    </source>
</evidence>
<protein>
    <submittedName>
        <fullName evidence="6">Beta-microseminoprotein</fullName>
    </submittedName>
</protein>
<comment type="caution">
    <text evidence="6">The sequence shown here is derived from an EMBL/GenBank/DDBJ whole genome shotgun (WGS) entry which is preliminary data.</text>
</comment>
<evidence type="ECO:0000313" key="7">
    <source>
        <dbReference type="Proteomes" id="UP001059041"/>
    </source>
</evidence>
<keyword evidence="3" id="KW-0964">Secreted</keyword>
<dbReference type="Pfam" id="PF05825">
    <property type="entry name" value="PSP94"/>
    <property type="match status" value="1"/>
</dbReference>
<reference evidence="6" key="1">
    <citation type="submission" date="2021-02" db="EMBL/GenBank/DDBJ databases">
        <title>Comparative genomics reveals that relaxation of natural selection precedes convergent phenotypic evolution of cavefish.</title>
        <authorList>
            <person name="Peng Z."/>
        </authorList>
    </citation>
    <scope>NUCLEOTIDE SEQUENCE</scope>
    <source>
        <tissue evidence="6">Muscle</tissue>
    </source>
</reference>
<evidence type="ECO:0000256" key="2">
    <source>
        <dbReference type="ARBA" id="ARBA00010352"/>
    </source>
</evidence>
<dbReference type="GO" id="GO:0005576">
    <property type="term" value="C:extracellular region"/>
    <property type="evidence" value="ECO:0007669"/>
    <property type="project" value="UniProtKB-SubCell"/>
</dbReference>
<dbReference type="Proteomes" id="UP001059041">
    <property type="component" value="Linkage Group LG17"/>
</dbReference>
<keyword evidence="4" id="KW-1015">Disulfide bond</keyword>
<feature type="chain" id="PRO_5040978908" evidence="5">
    <location>
        <begin position="20"/>
        <end position="109"/>
    </location>
</feature>
<sequence>QALLALSLLFSVLVSVSDSACYHALPKPGAKYCVDGVDNSKHAVGATWTNRRCYKCTCSTKGMKCCDTMFSAHVHTEGCTVEYDYDKCTFEVFHTKDRTIKCQYGVVGK</sequence>
<organism evidence="6 7">
    <name type="scientific">Triplophysa rosa</name>
    <name type="common">Cave loach</name>
    <dbReference type="NCBI Taxonomy" id="992332"/>
    <lineage>
        <taxon>Eukaryota</taxon>
        <taxon>Metazoa</taxon>
        <taxon>Chordata</taxon>
        <taxon>Craniata</taxon>
        <taxon>Vertebrata</taxon>
        <taxon>Euteleostomi</taxon>
        <taxon>Actinopterygii</taxon>
        <taxon>Neopterygii</taxon>
        <taxon>Teleostei</taxon>
        <taxon>Ostariophysi</taxon>
        <taxon>Cypriniformes</taxon>
        <taxon>Nemacheilidae</taxon>
        <taxon>Triplophysa</taxon>
    </lineage>
</organism>
<dbReference type="PANTHER" id="PTHR10500">
    <property type="entry name" value="BETA-MICROSEMINOPROTEIN"/>
    <property type="match status" value="1"/>
</dbReference>